<gene>
    <name evidence="1" type="ORF">MC7420_3348</name>
</gene>
<dbReference type="HOGENOM" id="CLU_3249936_0_0_3"/>
<protein>
    <submittedName>
        <fullName evidence="1">Uncharacterized protein</fullName>
    </submittedName>
</protein>
<accession>B4VZ68</accession>
<dbReference type="AlphaFoldDB" id="B4VZ68"/>
<keyword evidence="2" id="KW-1185">Reference proteome</keyword>
<name>B4VZ68_9CYAN</name>
<organism evidence="1 2">
    <name type="scientific">Coleofasciculus chthonoplastes PCC 7420</name>
    <dbReference type="NCBI Taxonomy" id="118168"/>
    <lineage>
        <taxon>Bacteria</taxon>
        <taxon>Bacillati</taxon>
        <taxon>Cyanobacteriota</taxon>
        <taxon>Cyanophyceae</taxon>
        <taxon>Coleofasciculales</taxon>
        <taxon>Coleofasciculaceae</taxon>
        <taxon>Coleofasciculus</taxon>
    </lineage>
</organism>
<sequence length="42" mass="4418">MLLDDNVKSNPPLPKVEAGFLFSGGAKQLPPTTAITPDNLLP</sequence>
<dbReference type="Proteomes" id="UP000003835">
    <property type="component" value="Unassembled WGS sequence"/>
</dbReference>
<proteinExistence type="predicted"/>
<reference evidence="1 2" key="1">
    <citation type="submission" date="2008-07" db="EMBL/GenBank/DDBJ databases">
        <authorList>
            <person name="Tandeau de Marsac N."/>
            <person name="Ferriera S."/>
            <person name="Johnson J."/>
            <person name="Kravitz S."/>
            <person name="Beeson K."/>
            <person name="Sutton G."/>
            <person name="Rogers Y.-H."/>
            <person name="Friedman R."/>
            <person name="Frazier M."/>
            <person name="Venter J.C."/>
        </authorList>
    </citation>
    <scope>NUCLEOTIDE SEQUENCE [LARGE SCALE GENOMIC DNA]</scope>
    <source>
        <strain evidence="1 2">PCC 7420</strain>
    </source>
</reference>
<evidence type="ECO:0000313" key="1">
    <source>
        <dbReference type="EMBL" id="EDX72902.1"/>
    </source>
</evidence>
<evidence type="ECO:0000313" key="2">
    <source>
        <dbReference type="Proteomes" id="UP000003835"/>
    </source>
</evidence>
<dbReference type="EMBL" id="DS989861">
    <property type="protein sequence ID" value="EDX72902.1"/>
    <property type="molecule type" value="Genomic_DNA"/>
</dbReference>